<gene>
    <name evidence="1" type="ORF">CRV2_00015270</name>
</gene>
<evidence type="ECO:0000313" key="1">
    <source>
        <dbReference type="EMBL" id="CAG9949764.1"/>
    </source>
</evidence>
<reference evidence="1" key="2">
    <citation type="submission" date="2021-10" db="EMBL/GenBank/DDBJ databases">
        <authorList>
            <person name="Piombo E."/>
        </authorList>
    </citation>
    <scope>NUCLEOTIDE SEQUENCE</scope>
</reference>
<name>A0ACA9U8Z3_BIOOC</name>
<protein>
    <submittedName>
        <fullName evidence="1">Uncharacterized protein</fullName>
    </submittedName>
</protein>
<evidence type="ECO:0000313" key="2">
    <source>
        <dbReference type="Proteomes" id="UP000836387"/>
    </source>
</evidence>
<dbReference type="Proteomes" id="UP000836387">
    <property type="component" value="Unassembled WGS sequence"/>
</dbReference>
<accession>A0ACA9U8Z3</accession>
<proteinExistence type="predicted"/>
<feature type="non-terminal residue" evidence="1">
    <location>
        <position position="1"/>
    </location>
</feature>
<dbReference type="EMBL" id="CADEHS020000108">
    <property type="protein sequence ID" value="CAG9949764.1"/>
    <property type="molecule type" value="Genomic_DNA"/>
</dbReference>
<comment type="caution">
    <text evidence="1">The sequence shown here is derived from an EMBL/GenBank/DDBJ whole genome shotgun (WGS) entry which is preliminary data.</text>
</comment>
<sequence>NLKPSQMASAEEAARGDERKRAILDRQLHGLATEDRRVNVFQYLTSLDKVILFVSSVCAVLAGALNPLVPVIYGLLVGAFNGFEIGTVTADELRSKISTFSLYYVYLSVALFVLTYVATVGYYFSGERFARALRNAYLSAVMRQNLAFFDLLGPGEITNRIMSDMGTIQEAVTSKLAVLLTAIATFCAAYVVAFIMYWKTALILSPFFVAMLASGSIGGAYAVKHFKLAKEQYSQASGIAEEALSAIKHITAFGIQEVISKRYLAVLSSADKQNSTAENIVDGMIAWMNTMPNLLYALSFWAGSIYLVKQEVSVAGVTATTLAITIGSFAITRIAPSAQALTSGVAITGQVLKAISRKSPEDPMLDIGEVPADVVGEIRLENVELVYPSRDDVTVLNGVTLTCPAMKKTAIVGPSGSGKSSILGLLERFYQPTDGNVSLDGHDVQSLNLRWLRRQVSLVDQNPVLFNGSILDNITFGISDALGQLTKDEIEKKVFEAAKKANAHDFVTGLPEGYQTQVGEKGFQLSGGQRQRIAIARALVKDPKILLLDEATSALDSKSESIVQAALNVASEQRTTIIVAHRLSTVRNADNIIVLADGKVVEEGNHGDLLVKNGVYAGLVQKQQISDTKRAEIEAEPRYSIEDTKQKASSITIDDPDSKETQSSHGNSLATHTASSKKIGALSAKSTALFMTKMSRTDWKVLTFGLICAIFAGLTIPAQSVFFAKLLTVIGLPSSRHLELRSEANLWSGVFVALAGGTFILFMGLEISLAYATQRLSHRIRELCFGSMIHQDMAYFDEQRNSPSALSGILSKSTDDLSGMGGPVLGGLLTFISTILGGIVVSLAIGWKLALVCTATIPVVVACGWLRLQVLTTFDSRIRQSGVDSAAYAGELVRSMRTVASLGLEQHALARYDGFLAEGAAKSLRPILSASALYAASQSVVYLCAALGFWYGGILIADREYTAFQVYICFVCLVSGSQIAGSIFTFAPDASKAMHASHELQGIIGLKSRGKSHAKSSPEPTEKKPSLHDSQPCHIVFDKIGFSYPSRPDKRVLDNFSITIEPGQTLALVGQSGSGKSTCISLLERFYEPDQGRIMVDGHIIESLDVDEYRRNIALVSQETIIFSGTIRENITIGLAWEEVSDDAILEACRQANIAEFIESLPDGLSTLVGMGGSMLSGGQKQRISIARAFLRSPKILLLDEATSALDTESEAVVQTAMNAIMKGRTTVMVAHRLSTVRNAHTICVLQDGMVIEMGNHEQLMAKHGKYYEMVGMQNLH</sequence>
<organism evidence="1 2">
    <name type="scientific">Clonostachys rosea f. rosea IK726</name>
    <dbReference type="NCBI Taxonomy" id="1349383"/>
    <lineage>
        <taxon>Eukaryota</taxon>
        <taxon>Fungi</taxon>
        <taxon>Dikarya</taxon>
        <taxon>Ascomycota</taxon>
        <taxon>Pezizomycotina</taxon>
        <taxon>Sordariomycetes</taxon>
        <taxon>Hypocreomycetidae</taxon>
        <taxon>Hypocreales</taxon>
        <taxon>Bionectriaceae</taxon>
        <taxon>Clonostachys</taxon>
    </lineage>
</organism>
<reference evidence="1" key="1">
    <citation type="submission" date="2020-04" db="EMBL/GenBank/DDBJ databases">
        <authorList>
            <person name="Broberg M."/>
        </authorList>
    </citation>
    <scope>NUCLEOTIDE SEQUENCE</scope>
</reference>
<keyword evidence="2" id="KW-1185">Reference proteome</keyword>